<protein>
    <submittedName>
        <fullName evidence="1">Uncharacterized protein</fullName>
    </submittedName>
</protein>
<dbReference type="InterPro" id="IPR036464">
    <property type="entry name" value="Rubisco_LSMT_subst-bd_sf"/>
</dbReference>
<organism evidence="1 2">
    <name type="scientific">Gossypium aridum</name>
    <name type="common">American cotton</name>
    <name type="synonym">Erioxylum aridum</name>
    <dbReference type="NCBI Taxonomy" id="34290"/>
    <lineage>
        <taxon>Eukaryota</taxon>
        <taxon>Viridiplantae</taxon>
        <taxon>Streptophyta</taxon>
        <taxon>Embryophyta</taxon>
        <taxon>Tracheophyta</taxon>
        <taxon>Spermatophyta</taxon>
        <taxon>Magnoliopsida</taxon>
        <taxon>eudicotyledons</taxon>
        <taxon>Gunneridae</taxon>
        <taxon>Pentapetalae</taxon>
        <taxon>rosids</taxon>
        <taxon>malvids</taxon>
        <taxon>Malvales</taxon>
        <taxon>Malvaceae</taxon>
        <taxon>Malvoideae</taxon>
        <taxon>Gossypium</taxon>
    </lineage>
</organism>
<comment type="caution">
    <text evidence="1">The sequence shown here is derived from an EMBL/GenBank/DDBJ whole genome shotgun (WGS) entry which is preliminary data.</text>
</comment>
<evidence type="ECO:0000313" key="1">
    <source>
        <dbReference type="EMBL" id="MBA0679723.1"/>
    </source>
</evidence>
<sequence length="68" mass="7854">MREGYSILLELSDADPFFDKKKRLLNDMGFDVKEIVHIKSSLDRDSLSTTLNQMLQIARIIHLDEVSC</sequence>
<accession>A0A7J8WXN7</accession>
<dbReference type="Gene3D" id="3.90.1420.10">
    <property type="entry name" value="Rubisco LSMT, substrate-binding domain"/>
    <property type="match status" value="1"/>
</dbReference>
<dbReference type="EMBL" id="JABFAA010000004">
    <property type="protein sequence ID" value="MBA0679723.1"/>
    <property type="molecule type" value="Genomic_DNA"/>
</dbReference>
<dbReference type="AlphaFoldDB" id="A0A7J8WXN7"/>
<keyword evidence="2" id="KW-1185">Reference proteome</keyword>
<gene>
    <name evidence="1" type="ORF">Goari_011476</name>
</gene>
<name>A0A7J8WXN7_GOSAI</name>
<reference evidence="1 2" key="1">
    <citation type="journal article" date="2019" name="Genome Biol. Evol.">
        <title>Insights into the evolution of the New World diploid cottons (Gossypium, subgenus Houzingenia) based on genome sequencing.</title>
        <authorList>
            <person name="Grover C.E."/>
            <person name="Arick M.A. 2nd"/>
            <person name="Thrash A."/>
            <person name="Conover J.L."/>
            <person name="Sanders W.S."/>
            <person name="Peterson D.G."/>
            <person name="Frelichowski J.E."/>
            <person name="Scheffler J.A."/>
            <person name="Scheffler B.E."/>
            <person name="Wendel J.F."/>
        </authorList>
    </citation>
    <scope>NUCLEOTIDE SEQUENCE [LARGE SCALE GENOMIC DNA]</scope>
    <source>
        <strain evidence="1">185</strain>
        <tissue evidence="1">Leaf</tissue>
    </source>
</reference>
<dbReference type="Proteomes" id="UP000593577">
    <property type="component" value="Unassembled WGS sequence"/>
</dbReference>
<evidence type="ECO:0000313" key="2">
    <source>
        <dbReference type="Proteomes" id="UP000593577"/>
    </source>
</evidence>
<proteinExistence type="predicted"/>